<keyword evidence="1" id="KW-0732">Signal</keyword>
<feature type="chain" id="PRO_5040233009" evidence="1">
    <location>
        <begin position="17"/>
        <end position="169"/>
    </location>
</feature>
<reference evidence="2" key="1">
    <citation type="journal article" date="2020" name="Stud. Mycol.">
        <title>101 Dothideomycetes genomes: a test case for predicting lifestyles and emergence of pathogens.</title>
        <authorList>
            <person name="Haridas S."/>
            <person name="Albert R."/>
            <person name="Binder M."/>
            <person name="Bloem J."/>
            <person name="Labutti K."/>
            <person name="Salamov A."/>
            <person name="Andreopoulos B."/>
            <person name="Baker S."/>
            <person name="Barry K."/>
            <person name="Bills G."/>
            <person name="Bluhm B."/>
            <person name="Cannon C."/>
            <person name="Castanera R."/>
            <person name="Culley D."/>
            <person name="Daum C."/>
            <person name="Ezra D."/>
            <person name="Gonzalez J."/>
            <person name="Henrissat B."/>
            <person name="Kuo A."/>
            <person name="Liang C."/>
            <person name="Lipzen A."/>
            <person name="Lutzoni F."/>
            <person name="Magnuson J."/>
            <person name="Mondo S."/>
            <person name="Nolan M."/>
            <person name="Ohm R."/>
            <person name="Pangilinan J."/>
            <person name="Park H.-J."/>
            <person name="Ramirez L."/>
            <person name="Alfaro M."/>
            <person name="Sun H."/>
            <person name="Tritt A."/>
            <person name="Yoshinaga Y."/>
            <person name="Zwiers L.-H."/>
            <person name="Turgeon B."/>
            <person name="Goodwin S."/>
            <person name="Spatafora J."/>
            <person name="Crous P."/>
            <person name="Grigoriev I."/>
        </authorList>
    </citation>
    <scope>NUCLEOTIDE SEQUENCE</scope>
    <source>
        <strain evidence="2">ATCC 74209</strain>
    </source>
</reference>
<organism evidence="2 3">
    <name type="scientific">Delitschia confertaspora ATCC 74209</name>
    <dbReference type="NCBI Taxonomy" id="1513339"/>
    <lineage>
        <taxon>Eukaryota</taxon>
        <taxon>Fungi</taxon>
        <taxon>Dikarya</taxon>
        <taxon>Ascomycota</taxon>
        <taxon>Pezizomycotina</taxon>
        <taxon>Dothideomycetes</taxon>
        <taxon>Pleosporomycetidae</taxon>
        <taxon>Pleosporales</taxon>
        <taxon>Delitschiaceae</taxon>
        <taxon>Delitschia</taxon>
    </lineage>
</organism>
<feature type="signal peptide" evidence="1">
    <location>
        <begin position="1"/>
        <end position="16"/>
    </location>
</feature>
<dbReference type="Proteomes" id="UP000799536">
    <property type="component" value="Unassembled WGS sequence"/>
</dbReference>
<dbReference type="OrthoDB" id="5383526at2759"/>
<name>A0A9P4JAW7_9PLEO</name>
<comment type="caution">
    <text evidence="2">The sequence shown here is derived from an EMBL/GenBank/DDBJ whole genome shotgun (WGS) entry which is preliminary data.</text>
</comment>
<evidence type="ECO:0000313" key="3">
    <source>
        <dbReference type="Proteomes" id="UP000799536"/>
    </source>
</evidence>
<gene>
    <name evidence="2" type="ORF">GQ43DRAFT_476580</name>
</gene>
<dbReference type="AlphaFoldDB" id="A0A9P4JAW7"/>
<proteinExistence type="predicted"/>
<keyword evidence="3" id="KW-1185">Reference proteome</keyword>
<evidence type="ECO:0000313" key="2">
    <source>
        <dbReference type="EMBL" id="KAF2196156.1"/>
    </source>
</evidence>
<dbReference type="EMBL" id="ML994462">
    <property type="protein sequence ID" value="KAF2196156.1"/>
    <property type="molecule type" value="Genomic_DNA"/>
</dbReference>
<evidence type="ECO:0000256" key="1">
    <source>
        <dbReference type="SAM" id="SignalP"/>
    </source>
</evidence>
<accession>A0A9P4JAW7</accession>
<protein>
    <submittedName>
        <fullName evidence="2">Uncharacterized protein</fullName>
    </submittedName>
</protein>
<sequence length="169" mass="18234">MQFTTILLGLAASVSAIDIRLRAGSGCTGSYQACTGINPDTCCGKSNYRFTSVGYVAIPTDWRIQARAYSNGDCSNLVGLQTIQRTTNACINEPNSFATLSGGGYNFLNPNKRRTPIPMEQCDAGRACKFVAEPDTLVLEDDTKVDLATNGTTVENIPQEFKAYEKIEG</sequence>